<dbReference type="GO" id="GO:0043190">
    <property type="term" value="C:ATP-binding cassette (ABC) transporter complex"/>
    <property type="evidence" value="ECO:0007669"/>
    <property type="project" value="InterPro"/>
</dbReference>
<dbReference type="GO" id="GO:0015087">
    <property type="term" value="F:cobalt ion transmembrane transporter activity"/>
    <property type="evidence" value="ECO:0007669"/>
    <property type="project" value="UniProtKB-UniRule"/>
</dbReference>
<comment type="function">
    <text evidence="14">Part of the energy-coupling factor (ECF) transporter complex CbiMNOQ involved in cobalt import.</text>
</comment>
<dbReference type="NCBIfam" id="NF006184">
    <property type="entry name" value="PRK08319.1"/>
    <property type="match status" value="1"/>
</dbReference>
<evidence type="ECO:0000256" key="8">
    <source>
        <dbReference type="ARBA" id="ARBA00022729"/>
    </source>
</evidence>
<keyword evidence="16" id="KW-1185">Reference proteome</keyword>
<reference evidence="15 16" key="2">
    <citation type="journal article" date="2012" name="PLoS ONE">
        <title>An ancient pathway combining carbon dioxide fixation with the generation and utilization of a sodium ion gradient for ATP synthesis.</title>
        <authorList>
            <person name="Poehlein A."/>
            <person name="Schmidt S."/>
            <person name="Kaster A.K."/>
            <person name="Goenrich M."/>
            <person name="Vollmers J."/>
            <person name="Thurmer A."/>
            <person name="Bertsch J."/>
            <person name="Schuchmann K."/>
            <person name="Voigt B."/>
            <person name="Hecker M."/>
            <person name="Daniel R."/>
            <person name="Thauer R.K."/>
            <person name="Gottschalk G."/>
            <person name="Muller V."/>
        </authorList>
    </citation>
    <scope>NUCLEOTIDE SEQUENCE [LARGE SCALE GENOMIC DNA]</scope>
    <source>
        <strain evidence="16">ATCC 29683 / DSM 1030 / JCM 2381 / KCTC 1655 / WB1</strain>
    </source>
</reference>
<dbReference type="FunFam" id="1.10.1760.20:FF:000001">
    <property type="entry name" value="Cobalt transport protein CbiM"/>
    <property type="match status" value="1"/>
</dbReference>
<dbReference type="PANTHER" id="PTHR43627">
    <property type="match status" value="1"/>
</dbReference>
<feature type="transmembrane region" description="Helical" evidence="14">
    <location>
        <begin position="172"/>
        <end position="195"/>
    </location>
</feature>
<evidence type="ECO:0000256" key="13">
    <source>
        <dbReference type="ARBA" id="ARBA00060918"/>
    </source>
</evidence>
<dbReference type="Gene3D" id="1.10.1760.20">
    <property type="match status" value="1"/>
</dbReference>
<dbReference type="OrthoDB" id="9809846at2"/>
<dbReference type="HOGENOM" id="CLU_052508_3_0_9"/>
<keyword evidence="10 14" id="KW-0406">Ion transport</keyword>
<evidence type="ECO:0000256" key="10">
    <source>
        <dbReference type="ARBA" id="ARBA00023065"/>
    </source>
</evidence>
<evidence type="ECO:0000313" key="16">
    <source>
        <dbReference type="Proteomes" id="UP000007177"/>
    </source>
</evidence>
<accession>H6LCN0</accession>
<evidence type="ECO:0000256" key="3">
    <source>
        <dbReference type="ARBA" id="ARBA00022426"/>
    </source>
</evidence>
<dbReference type="EMBL" id="CP002987">
    <property type="protein sequence ID" value="AFA47812.1"/>
    <property type="molecule type" value="Genomic_DNA"/>
</dbReference>
<evidence type="ECO:0000256" key="9">
    <source>
        <dbReference type="ARBA" id="ARBA00022989"/>
    </source>
</evidence>
<dbReference type="RefSeq" id="WP_014355415.1">
    <property type="nucleotide sequence ID" value="NC_016894.1"/>
</dbReference>
<keyword evidence="7 14" id="KW-0812">Transmembrane</keyword>
<dbReference type="HAMAP" id="MF_01462">
    <property type="entry name" value="CbiM"/>
    <property type="match status" value="1"/>
</dbReference>
<keyword evidence="6 14" id="KW-0169">Cobalamin biosynthesis</keyword>
<dbReference type="InterPro" id="IPR002751">
    <property type="entry name" value="CbiM/NikMN"/>
</dbReference>
<evidence type="ECO:0000256" key="7">
    <source>
        <dbReference type="ARBA" id="ARBA00022692"/>
    </source>
</evidence>
<comment type="pathway">
    <text evidence="2 14">Cofactor biosynthesis; adenosylcobalamin biosynthesis.</text>
</comment>
<dbReference type="NCBIfam" id="TIGR00123">
    <property type="entry name" value="cbiM"/>
    <property type="match status" value="1"/>
</dbReference>
<evidence type="ECO:0000256" key="4">
    <source>
        <dbReference type="ARBA" id="ARBA00022448"/>
    </source>
</evidence>
<dbReference type="InterPro" id="IPR018024">
    <property type="entry name" value="CbiM"/>
</dbReference>
<sequence>MNRSLNIREKRFVAIAAAIALVFGFTPVANAMHIMEGYLPVGFCIAWGVICVPFLIAGYMSIKKTLKENPKTITLLAMAGAYVFVLSSLKIPSVTGSCSHMTGTGLGAILFGPTAVSILGIIVLLFQAILLAHGGLTTLGANTFSMAIAGPFVTYGIYILSKKGKINRHVGVFLAAAIGDLFTYCVTAFQLAAAYPSESGGIGVSMIKFLAVFAPTQVPLAIIEGILTVVIIIGLETYAQPELNDLGYITGGTK</sequence>
<evidence type="ECO:0000256" key="6">
    <source>
        <dbReference type="ARBA" id="ARBA00022573"/>
    </source>
</evidence>
<dbReference type="KEGG" id="awo:Awo_c10260"/>
<feature type="transmembrane region" description="Helical" evidence="14">
    <location>
        <begin position="38"/>
        <end position="60"/>
    </location>
</feature>
<dbReference type="eggNOG" id="COG0310">
    <property type="taxonomic scope" value="Bacteria"/>
</dbReference>
<comment type="subcellular location">
    <subcellularLocation>
        <location evidence="1">Cell inner membrane</location>
        <topology evidence="1">Multi-pass membrane protein</topology>
    </subcellularLocation>
    <subcellularLocation>
        <location evidence="14">Cell membrane</location>
        <topology evidence="14">Multi-pass membrane protein</topology>
    </subcellularLocation>
</comment>
<keyword evidence="11 14" id="KW-0472">Membrane</keyword>
<organism evidence="15 16">
    <name type="scientific">Acetobacterium woodii (strain ATCC 29683 / DSM 1030 / JCM 2381 / KCTC 1655 / WB1)</name>
    <dbReference type="NCBI Taxonomy" id="931626"/>
    <lineage>
        <taxon>Bacteria</taxon>
        <taxon>Bacillati</taxon>
        <taxon>Bacillota</taxon>
        <taxon>Clostridia</taxon>
        <taxon>Eubacteriales</taxon>
        <taxon>Eubacteriaceae</taxon>
        <taxon>Acetobacterium</taxon>
    </lineage>
</organism>
<reference evidence="16" key="1">
    <citation type="submission" date="2011-07" db="EMBL/GenBank/DDBJ databases">
        <title>Complete genome sequence of Acetobacterium woodii.</title>
        <authorList>
            <person name="Poehlein A."/>
            <person name="Schmidt S."/>
            <person name="Kaster A.-K."/>
            <person name="Goenrich M."/>
            <person name="Vollmers J."/>
            <person name="Thuermer A."/>
            <person name="Gottschalk G."/>
            <person name="Thauer R.K."/>
            <person name="Daniel R."/>
            <person name="Mueller V."/>
        </authorList>
    </citation>
    <scope>NUCLEOTIDE SEQUENCE [LARGE SCALE GENOMIC DNA]</scope>
    <source>
        <strain evidence="16">ATCC 29683 / DSM 1030 / JCM 2381 / KCTC 1655 / WB1</strain>
    </source>
</reference>
<evidence type="ECO:0000256" key="5">
    <source>
        <dbReference type="ARBA" id="ARBA00022475"/>
    </source>
</evidence>
<evidence type="ECO:0000256" key="2">
    <source>
        <dbReference type="ARBA" id="ARBA00004953"/>
    </source>
</evidence>
<name>H6LCN0_ACEWD</name>
<feature type="transmembrane region" description="Helical" evidence="14">
    <location>
        <begin position="207"/>
        <end position="235"/>
    </location>
</feature>
<feature type="transmembrane region" description="Helical" evidence="14">
    <location>
        <begin position="109"/>
        <end position="132"/>
    </location>
</feature>
<proteinExistence type="inferred from homology"/>
<dbReference type="STRING" id="931626.Awo_c10260"/>
<dbReference type="PANTHER" id="PTHR43627:SF1">
    <property type="entry name" value="COBALT TRANSPORT PROTEIN CBIM"/>
    <property type="match status" value="1"/>
</dbReference>
<feature type="transmembrane region" description="Helical" evidence="14">
    <location>
        <begin position="139"/>
        <end position="160"/>
    </location>
</feature>
<evidence type="ECO:0000256" key="12">
    <source>
        <dbReference type="ARBA" id="ARBA00023285"/>
    </source>
</evidence>
<dbReference type="AlphaFoldDB" id="H6LCN0"/>
<keyword evidence="5 14" id="KW-1003">Cell membrane</keyword>
<keyword evidence="4 14" id="KW-0813">Transport</keyword>
<feature type="transmembrane region" description="Helical" evidence="14">
    <location>
        <begin position="12"/>
        <end position="32"/>
    </location>
</feature>
<dbReference type="Proteomes" id="UP000007177">
    <property type="component" value="Chromosome"/>
</dbReference>
<keyword evidence="12 14" id="KW-0170">Cobalt</keyword>
<keyword evidence="3 14" id="KW-0171">Cobalt transport</keyword>
<feature type="transmembrane region" description="Helical" evidence="14">
    <location>
        <begin position="72"/>
        <end position="89"/>
    </location>
</feature>
<dbReference type="UniPathway" id="UPA00148"/>
<evidence type="ECO:0000256" key="11">
    <source>
        <dbReference type="ARBA" id="ARBA00023136"/>
    </source>
</evidence>
<keyword evidence="8" id="KW-0732">Signal</keyword>
<comment type="subunit">
    <text evidence="14">Forms an energy-coupling factor (ECF) transporter complex composed of an ATP-binding protein (A component, CbiO), a transmembrane protein (T component, CbiQ) and 2 possible substrate-capture proteins (S components, CbiM and CbiN) of unknown stoichimetry.</text>
</comment>
<dbReference type="GO" id="GO:0009236">
    <property type="term" value="P:cobalamin biosynthetic process"/>
    <property type="evidence" value="ECO:0007669"/>
    <property type="project" value="UniProtKB-UniRule"/>
</dbReference>
<evidence type="ECO:0000256" key="1">
    <source>
        <dbReference type="ARBA" id="ARBA00004429"/>
    </source>
</evidence>
<dbReference type="Pfam" id="PF01891">
    <property type="entry name" value="CbiM"/>
    <property type="match status" value="1"/>
</dbReference>
<evidence type="ECO:0000313" key="15">
    <source>
        <dbReference type="EMBL" id="AFA47812.1"/>
    </source>
</evidence>
<gene>
    <name evidence="15" type="primary">cbiM1</name>
    <name evidence="14" type="synonym">cbiM</name>
    <name evidence="15" type="ordered locus">Awo_c10260</name>
</gene>
<evidence type="ECO:0000256" key="14">
    <source>
        <dbReference type="HAMAP-Rule" id="MF_01462"/>
    </source>
</evidence>
<keyword evidence="9 14" id="KW-1133">Transmembrane helix</keyword>
<comment type="similarity">
    <text evidence="13 14">Belongs to the CbiM family.</text>
</comment>
<protein>
    <recommendedName>
        <fullName evidence="14">Cobalt transport protein CbiM</fullName>
    </recommendedName>
    <alternativeName>
        <fullName evidence="14">Energy-coupling factor transporter probable substrate-capture protein CbiM</fullName>
        <shortName evidence="14">ECF transporter S component CbiM</shortName>
    </alternativeName>
</protein>